<protein>
    <submittedName>
        <fullName evidence="2">Uncharacterized protein</fullName>
    </submittedName>
</protein>
<gene>
    <name evidence="2" type="ORF">A3770_12p65440</name>
</gene>
<evidence type="ECO:0000313" key="3">
    <source>
        <dbReference type="Proteomes" id="UP000316726"/>
    </source>
</evidence>
<feature type="region of interest" description="Disordered" evidence="1">
    <location>
        <begin position="226"/>
        <end position="251"/>
    </location>
</feature>
<evidence type="ECO:0000313" key="2">
    <source>
        <dbReference type="EMBL" id="QDZ24026.1"/>
    </source>
</evidence>
<accession>A0A5B8MUQ8</accession>
<feature type="region of interest" description="Disordered" evidence="1">
    <location>
        <begin position="419"/>
        <end position="438"/>
    </location>
</feature>
<keyword evidence="3" id="KW-1185">Reference proteome</keyword>
<feature type="compositionally biased region" description="Basic and acidic residues" evidence="1">
    <location>
        <begin position="226"/>
        <end position="241"/>
    </location>
</feature>
<evidence type="ECO:0000256" key="1">
    <source>
        <dbReference type="SAM" id="MobiDB-lite"/>
    </source>
</evidence>
<dbReference type="AlphaFoldDB" id="A0A5B8MUQ8"/>
<proteinExistence type="predicted"/>
<reference evidence="2 3" key="1">
    <citation type="submission" date="2018-07" db="EMBL/GenBank/DDBJ databases">
        <title>The complete nuclear genome of the prasinophyte Chloropicon primus (CCMP1205).</title>
        <authorList>
            <person name="Pombert J.-F."/>
            <person name="Otis C."/>
            <person name="Turmel M."/>
            <person name="Lemieux C."/>
        </authorList>
    </citation>
    <scope>NUCLEOTIDE SEQUENCE [LARGE SCALE GENOMIC DNA]</scope>
    <source>
        <strain evidence="2 3">CCMP1205</strain>
    </source>
</reference>
<organism evidence="2 3">
    <name type="scientific">Chloropicon primus</name>
    <dbReference type="NCBI Taxonomy" id="1764295"/>
    <lineage>
        <taxon>Eukaryota</taxon>
        <taxon>Viridiplantae</taxon>
        <taxon>Chlorophyta</taxon>
        <taxon>Chloropicophyceae</taxon>
        <taxon>Chloropicales</taxon>
        <taxon>Chloropicaceae</taxon>
        <taxon>Chloropicon</taxon>
    </lineage>
</organism>
<name>A0A5B8MUQ8_9CHLO</name>
<feature type="region of interest" description="Disordered" evidence="1">
    <location>
        <begin position="540"/>
        <end position="609"/>
    </location>
</feature>
<dbReference type="EMBL" id="CP031045">
    <property type="protein sequence ID" value="QDZ24026.1"/>
    <property type="molecule type" value="Genomic_DNA"/>
</dbReference>
<sequence length="622" mass="67422">MERRRALVFVIDERLPADVKEEARGRIEELKRRESRHVIRCWPGDQGKVAEDLVGPRPAKGNGSRTEGEGLDSIAGLAQGIRPRGGGPVKGAGKGSVVKLEGCGDCSPSPAARSVEVDELDLVWFAHKVSCKAPIPVEDLHAYTLLKETRKKFPNSVRHVVTTQEPTEEGLAHWTSLLDLSRVRLDCSEALDGLFSGLASEILWRGNGVFNGKGGHRTEAKIDLVRVAEQRDDGDSGRSEEEAGGDQGRSAAVSTSMSFDLEVVPLGCVPFHRLTSMLGHVKVVAGDEGIQGWFERIGSLRAASAPSASAKQGGPTMCILINQSSCGSPLVLIPAEEKGPGVFSLIELAPNRGNPLLPHSQLLSQNAEGTAPVDTSEETAREQDLVVDCIIRREGEKSSELHRRWPEFFALAKEAGDRRQVDGASASGGARPPGKKKEKISGKMLLFNSYKEKVAAIEKYFNDDGSIKDSSMPVLCPGGANERKQPSEPDCSATLSPRSKLRSGWVYERRRQLQLVAAGTSSSRRYDGHGVNYFVEAKQKGEGGGVSERTSSRLKRRRKEKAVTTNSNPVSKRTLRKPLLATTRKSDHEAAKPKPAKKASETAAKSLKKVKVRRTLDYAAAL</sequence>
<dbReference type="Proteomes" id="UP000316726">
    <property type="component" value="Chromosome 12"/>
</dbReference>
<feature type="region of interest" description="Disordered" evidence="1">
    <location>
        <begin position="476"/>
        <end position="497"/>
    </location>
</feature>